<evidence type="ECO:0000313" key="3">
    <source>
        <dbReference type="Proteomes" id="UP000606044"/>
    </source>
</evidence>
<dbReference type="AlphaFoldDB" id="A0A917FID7"/>
<proteinExistence type="predicted"/>
<gene>
    <name evidence="2" type="ORF">GCM10007301_47840</name>
</gene>
<feature type="compositionally biased region" description="Basic and acidic residues" evidence="1">
    <location>
        <begin position="92"/>
        <end position="116"/>
    </location>
</feature>
<evidence type="ECO:0000256" key="1">
    <source>
        <dbReference type="SAM" id="MobiDB-lite"/>
    </source>
</evidence>
<sequence length="285" mass="31543">MSKLPMLPLFTDAFLADTGHLTAQETGAYLVLLMVAWRTDGCCLPDDDVCLARWARVSSKTWGRIKPRVMAFWSLSNGRWTQKRLTKEHLTATKKAEVARSNGERGGRPKSLENRDALNPVGLPNGTQQKATISISNKTPVVPKRGRVEADTAFEDFRSAYPKRDGGQDWQKAAERFARLVKNGVDPQLLISSAKAYAKAESRIIGTAYVKMAATFLSGSWRDYATQVTPPPVPRYANWPENLPDPDAVRNAWAKGHWPGNWGAKPDSPACRVPAEILQSWGVAK</sequence>
<reference evidence="2" key="1">
    <citation type="journal article" date="2014" name="Int. J. Syst. Evol. Microbiol.">
        <title>Complete genome sequence of Corynebacterium casei LMG S-19264T (=DSM 44701T), isolated from a smear-ripened cheese.</title>
        <authorList>
            <consortium name="US DOE Joint Genome Institute (JGI-PGF)"/>
            <person name="Walter F."/>
            <person name="Albersmeier A."/>
            <person name="Kalinowski J."/>
            <person name="Ruckert C."/>
        </authorList>
    </citation>
    <scope>NUCLEOTIDE SEQUENCE</scope>
    <source>
        <strain evidence="2">CCM 7897</strain>
    </source>
</reference>
<keyword evidence="3" id="KW-1185">Reference proteome</keyword>
<name>A0A917FID7_9HYPH</name>
<protein>
    <recommendedName>
        <fullName evidence="4">DUF1376 domain-containing protein</fullName>
    </recommendedName>
</protein>
<organism evidence="2 3">
    <name type="scientific">Azorhizobium oxalatiphilum</name>
    <dbReference type="NCBI Taxonomy" id="980631"/>
    <lineage>
        <taxon>Bacteria</taxon>
        <taxon>Pseudomonadati</taxon>
        <taxon>Pseudomonadota</taxon>
        <taxon>Alphaproteobacteria</taxon>
        <taxon>Hyphomicrobiales</taxon>
        <taxon>Xanthobacteraceae</taxon>
        <taxon>Azorhizobium</taxon>
    </lineage>
</organism>
<reference evidence="2" key="2">
    <citation type="submission" date="2020-09" db="EMBL/GenBank/DDBJ databases">
        <authorList>
            <person name="Sun Q."/>
            <person name="Sedlacek I."/>
        </authorList>
    </citation>
    <scope>NUCLEOTIDE SEQUENCE</scope>
    <source>
        <strain evidence="2">CCM 7897</strain>
    </source>
</reference>
<dbReference type="Proteomes" id="UP000606044">
    <property type="component" value="Unassembled WGS sequence"/>
</dbReference>
<evidence type="ECO:0000313" key="2">
    <source>
        <dbReference type="EMBL" id="GGF82151.1"/>
    </source>
</evidence>
<dbReference type="InterPro" id="IPR010781">
    <property type="entry name" value="DUF1376"/>
</dbReference>
<comment type="caution">
    <text evidence="2">The sequence shown here is derived from an EMBL/GenBank/DDBJ whole genome shotgun (WGS) entry which is preliminary data.</text>
</comment>
<dbReference type="RefSeq" id="WP_188583392.1">
    <property type="nucleotide sequence ID" value="NZ_BMCT01000009.1"/>
</dbReference>
<feature type="region of interest" description="Disordered" evidence="1">
    <location>
        <begin position="92"/>
        <end position="130"/>
    </location>
</feature>
<accession>A0A917FID7</accession>
<dbReference type="EMBL" id="BMCT01000009">
    <property type="protein sequence ID" value="GGF82151.1"/>
    <property type="molecule type" value="Genomic_DNA"/>
</dbReference>
<dbReference type="Pfam" id="PF07120">
    <property type="entry name" value="DUF1376"/>
    <property type="match status" value="1"/>
</dbReference>
<evidence type="ECO:0008006" key="4">
    <source>
        <dbReference type="Google" id="ProtNLM"/>
    </source>
</evidence>